<reference evidence="1 2" key="1">
    <citation type="submission" date="2018-03" db="EMBL/GenBank/DDBJ databases">
        <title>Genomic Encyclopedia of Archaeal and Bacterial Type Strains, Phase II (KMG-II): from individual species to whole genera.</title>
        <authorList>
            <person name="Goeker M."/>
        </authorList>
    </citation>
    <scope>NUCLEOTIDE SEQUENCE [LARGE SCALE GENOMIC DNA]</scope>
    <source>
        <strain evidence="1 2">DSM 28354</strain>
    </source>
</reference>
<dbReference type="RefSeq" id="WP_106140438.1">
    <property type="nucleotide sequence ID" value="NZ_PVTE01000031.1"/>
</dbReference>
<dbReference type="EMBL" id="PVTE01000031">
    <property type="protein sequence ID" value="PRY27827.1"/>
    <property type="molecule type" value="Genomic_DNA"/>
</dbReference>
<protein>
    <submittedName>
        <fullName evidence="1">Uncharacterized protein</fullName>
    </submittedName>
</protein>
<evidence type="ECO:0000313" key="1">
    <source>
        <dbReference type="EMBL" id="PRY27827.1"/>
    </source>
</evidence>
<accession>A0A2T0S342</accession>
<evidence type="ECO:0000313" key="2">
    <source>
        <dbReference type="Proteomes" id="UP000238375"/>
    </source>
</evidence>
<comment type="caution">
    <text evidence="1">The sequence shown here is derived from an EMBL/GenBank/DDBJ whole genome shotgun (WGS) entry which is preliminary data.</text>
</comment>
<organism evidence="1 2">
    <name type="scientific">Spirosoma oryzae</name>
    <dbReference type="NCBI Taxonomy" id="1469603"/>
    <lineage>
        <taxon>Bacteria</taxon>
        <taxon>Pseudomonadati</taxon>
        <taxon>Bacteroidota</taxon>
        <taxon>Cytophagia</taxon>
        <taxon>Cytophagales</taxon>
        <taxon>Cytophagaceae</taxon>
        <taxon>Spirosoma</taxon>
    </lineage>
</organism>
<name>A0A2T0S342_9BACT</name>
<proteinExistence type="predicted"/>
<dbReference type="InterPro" id="IPR038707">
    <property type="entry name" value="TraQ_sf"/>
</dbReference>
<dbReference type="Gene3D" id="2.60.40.2410">
    <property type="entry name" value="Uncharacterised protein PF12988, DUF3872"/>
    <property type="match status" value="1"/>
</dbReference>
<gene>
    <name evidence="1" type="ORF">CLV58_13145</name>
</gene>
<sequence>MPFKLSVLPQRVTTTQVYTLRWRSLSALTGNLTVNGTELPADSLYVLNTLTPQLRVRGRSQKLSKYTFNVMVTNQAGQTQELPLSIILKN</sequence>
<keyword evidence="2" id="KW-1185">Reference proteome</keyword>
<dbReference type="Proteomes" id="UP000238375">
    <property type="component" value="Unassembled WGS sequence"/>
</dbReference>
<dbReference type="AlphaFoldDB" id="A0A2T0S342"/>